<organism evidence="3 4">
    <name type="scientific">Orbilia oligospora</name>
    <name type="common">Nematode-trapping fungus</name>
    <name type="synonym">Arthrobotrys oligospora</name>
    <dbReference type="NCBI Taxonomy" id="2813651"/>
    <lineage>
        <taxon>Eukaryota</taxon>
        <taxon>Fungi</taxon>
        <taxon>Dikarya</taxon>
        <taxon>Ascomycota</taxon>
        <taxon>Pezizomycotina</taxon>
        <taxon>Orbiliomycetes</taxon>
        <taxon>Orbiliales</taxon>
        <taxon>Orbiliaceae</taxon>
        <taxon>Orbilia</taxon>
    </lineage>
</organism>
<comment type="caution">
    <text evidence="3">The sequence shown here is derived from an EMBL/GenBank/DDBJ whole genome shotgun (WGS) entry which is preliminary data.</text>
</comment>
<dbReference type="Pfam" id="PF11327">
    <property type="entry name" value="Egh16-like"/>
    <property type="match status" value="1"/>
</dbReference>
<dbReference type="AlphaFoldDB" id="A0A8H2HJ95"/>
<keyword evidence="2" id="KW-0732">Signal</keyword>
<dbReference type="PANTHER" id="PTHR34618:SF4">
    <property type="entry name" value="CAS1"/>
    <property type="match status" value="1"/>
</dbReference>
<evidence type="ECO:0000256" key="1">
    <source>
        <dbReference type="SAM" id="MobiDB-lite"/>
    </source>
</evidence>
<feature type="signal peptide" evidence="2">
    <location>
        <begin position="1"/>
        <end position="20"/>
    </location>
</feature>
<gene>
    <name evidence="3" type="ORF">EYR41_011377</name>
</gene>
<evidence type="ECO:0008006" key="5">
    <source>
        <dbReference type="Google" id="ProtNLM"/>
    </source>
</evidence>
<feature type="chain" id="PRO_5034937551" description="Gas1-like protein" evidence="2">
    <location>
        <begin position="21"/>
        <end position="296"/>
    </location>
</feature>
<evidence type="ECO:0000313" key="3">
    <source>
        <dbReference type="EMBL" id="TGJ63450.1"/>
    </source>
</evidence>
<dbReference type="OrthoDB" id="3241054at2759"/>
<dbReference type="EMBL" id="SOZJ01000008">
    <property type="protein sequence ID" value="TGJ63450.1"/>
    <property type="molecule type" value="Genomic_DNA"/>
</dbReference>
<protein>
    <recommendedName>
        <fullName evidence="5">Gas1-like protein</fullName>
    </recommendedName>
</protein>
<sequence>MHSKILISAFISALIPSISAHSVITVAVGNEGGPIGAGLGMDPSIPRTGTGNDPFQQDSTVFGGQRDVQSAKGCGRTPRGGPNNVQEQVLAMAKAGKIPQVRQGGEIRFTLHQVNADGAGPFICMIDTTGTGNSFVAMEVSQQVAGAGGVNPAREASTNALFARFGATTTCTGEADGVKNICMVRCQNAAGNGPFGGCVPVQIVQTVGAPENTAKPVPPAENAQGGNAGNNNGGNNNNGNNNGNNNNQNGNNGNNNNGNGNNNGGNNNNNNGGNGGNNGNKAKRSETTYIRRRWFE</sequence>
<proteinExistence type="predicted"/>
<reference evidence="3 4" key="1">
    <citation type="submission" date="2019-03" db="EMBL/GenBank/DDBJ databases">
        <title>Nematode-trapping fungi genome.</title>
        <authorList>
            <person name="Vidal-Diez De Ulzurrun G."/>
        </authorList>
    </citation>
    <scope>NUCLEOTIDE SEQUENCE [LARGE SCALE GENOMIC DNA]</scope>
    <source>
        <strain evidence="3 4">TWF154</strain>
    </source>
</reference>
<accession>A0A8H2HJ95</accession>
<evidence type="ECO:0000313" key="4">
    <source>
        <dbReference type="Proteomes" id="UP000297595"/>
    </source>
</evidence>
<feature type="compositionally biased region" description="Low complexity" evidence="1">
    <location>
        <begin position="233"/>
        <end position="271"/>
    </location>
</feature>
<feature type="region of interest" description="Disordered" evidence="1">
    <location>
        <begin position="211"/>
        <end position="296"/>
    </location>
</feature>
<dbReference type="PANTHER" id="PTHR34618">
    <property type="entry name" value="SURFACE PROTEIN MAS1, PUTATIVE-RELATED"/>
    <property type="match status" value="1"/>
</dbReference>
<dbReference type="InterPro" id="IPR021476">
    <property type="entry name" value="Egh16-like"/>
</dbReference>
<evidence type="ECO:0000256" key="2">
    <source>
        <dbReference type="SAM" id="SignalP"/>
    </source>
</evidence>
<dbReference type="Proteomes" id="UP000297595">
    <property type="component" value="Unassembled WGS sequence"/>
</dbReference>
<name>A0A8H2HJ95_ORBOL</name>